<sequence>MKGNKSDFSMTFYDGEEKRLFLEFVHDTNKTIEWVKSKNIDGHIQWFKTEKIEQFFGLSSTSSTVIFIIHCSQDR</sequence>
<accession>A0ABP8R3L1</accession>
<dbReference type="EMBL" id="BAABGR010000020">
    <property type="protein sequence ID" value="GAA4517134.1"/>
    <property type="molecule type" value="Genomic_DNA"/>
</dbReference>
<proteinExistence type="predicted"/>
<evidence type="ECO:0000313" key="2">
    <source>
        <dbReference type="Proteomes" id="UP001500394"/>
    </source>
</evidence>
<gene>
    <name evidence="1" type="ORF">GCM10023173_17300</name>
</gene>
<protein>
    <submittedName>
        <fullName evidence="1">Uncharacterized protein</fullName>
    </submittedName>
</protein>
<comment type="caution">
    <text evidence="1">The sequence shown here is derived from an EMBL/GenBank/DDBJ whole genome shotgun (WGS) entry which is preliminary data.</text>
</comment>
<evidence type="ECO:0000313" key="1">
    <source>
        <dbReference type="EMBL" id="GAA4517134.1"/>
    </source>
</evidence>
<reference evidence="2" key="1">
    <citation type="journal article" date="2019" name="Int. J. Syst. Evol. Microbiol.">
        <title>The Global Catalogue of Microorganisms (GCM) 10K type strain sequencing project: providing services to taxonomists for standard genome sequencing and annotation.</title>
        <authorList>
            <consortium name="The Broad Institute Genomics Platform"/>
            <consortium name="The Broad Institute Genome Sequencing Center for Infectious Disease"/>
            <person name="Wu L."/>
            <person name="Ma J."/>
        </authorList>
    </citation>
    <scope>NUCLEOTIDE SEQUENCE [LARGE SCALE GENOMIC DNA]</scope>
    <source>
        <strain evidence="2">JCM 17858</strain>
    </source>
</reference>
<keyword evidence="2" id="KW-1185">Reference proteome</keyword>
<dbReference type="Proteomes" id="UP001500394">
    <property type="component" value="Unassembled WGS sequence"/>
</dbReference>
<organism evidence="1 2">
    <name type="scientific">Sphingobacterium thermophilum</name>
    <dbReference type="NCBI Taxonomy" id="768534"/>
    <lineage>
        <taxon>Bacteria</taxon>
        <taxon>Pseudomonadati</taxon>
        <taxon>Bacteroidota</taxon>
        <taxon>Sphingobacteriia</taxon>
        <taxon>Sphingobacteriales</taxon>
        <taxon>Sphingobacteriaceae</taxon>
        <taxon>Sphingobacterium</taxon>
    </lineage>
</organism>
<name>A0ABP8R3L1_9SPHI</name>